<feature type="domain" description="J" evidence="7">
    <location>
        <begin position="90"/>
        <end position="143"/>
    </location>
</feature>
<dbReference type="PROSITE" id="PS50076">
    <property type="entry name" value="DNAJ_2"/>
    <property type="match status" value="1"/>
</dbReference>
<sequence length="143" mass="16311">MIEMELDHETGKMRGVILAGPDEGKELDALTRPQCEVVYDLCRRDDPEGARLLEAYLDRRFAGWRPAGETQRDSWRSEARRRSGAMSQDEAYEVLGLQKGASREEVVRSHRSLMKKLHPDHGGTTDLAARVNEAKEVLMRRHP</sequence>
<reference evidence="8 9" key="1">
    <citation type="submission" date="2019-05" db="EMBL/GenBank/DDBJ databases">
        <authorList>
            <person name="Farhan Ul Haque M."/>
        </authorList>
    </citation>
    <scope>NUCLEOTIDE SEQUENCE [LARGE SCALE GENOMIC DNA]</scope>
    <source>
        <strain evidence="8">2</strain>
    </source>
</reference>
<proteinExistence type="inferred from homology"/>
<dbReference type="CDD" id="cd06257">
    <property type="entry name" value="DnaJ"/>
    <property type="match status" value="1"/>
</dbReference>
<dbReference type="Gene3D" id="1.10.287.110">
    <property type="entry name" value="DnaJ domain"/>
    <property type="match status" value="1"/>
</dbReference>
<keyword evidence="3" id="KW-1133">Transmembrane helix</keyword>
<dbReference type="GO" id="GO:0016020">
    <property type="term" value="C:membrane"/>
    <property type="evidence" value="ECO:0007669"/>
    <property type="project" value="UniProtKB-SubCell"/>
</dbReference>
<feature type="region of interest" description="Disordered" evidence="6">
    <location>
        <begin position="68"/>
        <end position="88"/>
    </location>
</feature>
<evidence type="ECO:0000256" key="5">
    <source>
        <dbReference type="ARBA" id="ARBA00038105"/>
    </source>
</evidence>
<dbReference type="InterPro" id="IPR001623">
    <property type="entry name" value="DnaJ_domain"/>
</dbReference>
<dbReference type="EMBL" id="CABFMQ020000075">
    <property type="protein sequence ID" value="VTZ49688.1"/>
    <property type="molecule type" value="Genomic_DNA"/>
</dbReference>
<evidence type="ECO:0000256" key="3">
    <source>
        <dbReference type="ARBA" id="ARBA00022989"/>
    </source>
</evidence>
<keyword evidence="2" id="KW-0812">Transmembrane</keyword>
<evidence type="ECO:0000259" key="7">
    <source>
        <dbReference type="PROSITE" id="PS50076"/>
    </source>
</evidence>
<accession>A0A8B6M4C2</accession>
<evidence type="ECO:0000256" key="4">
    <source>
        <dbReference type="ARBA" id="ARBA00023136"/>
    </source>
</evidence>
<gene>
    <name evidence="8" type="ORF">MPC4_190001</name>
</gene>
<evidence type="ECO:0000256" key="1">
    <source>
        <dbReference type="ARBA" id="ARBA00004167"/>
    </source>
</evidence>
<protein>
    <submittedName>
        <fullName evidence="8">Heat shock protein DnaJ domain protein</fullName>
    </submittedName>
</protein>
<name>A0A8B6M4C2_METTU</name>
<evidence type="ECO:0000313" key="8">
    <source>
        <dbReference type="EMBL" id="VTZ49688.1"/>
    </source>
</evidence>
<keyword evidence="8" id="KW-0346">Stress response</keyword>
<dbReference type="InterPro" id="IPR036869">
    <property type="entry name" value="J_dom_sf"/>
</dbReference>
<dbReference type="PANTHER" id="PTHR12763">
    <property type="match status" value="1"/>
</dbReference>
<dbReference type="SMART" id="SM00271">
    <property type="entry name" value="DnaJ"/>
    <property type="match status" value="1"/>
</dbReference>
<dbReference type="AlphaFoldDB" id="A0A8B6M4C2"/>
<feature type="compositionally biased region" description="Basic and acidic residues" evidence="6">
    <location>
        <begin position="70"/>
        <end position="81"/>
    </location>
</feature>
<comment type="similarity">
    <text evidence="5">Belongs to the TIM14 family.</text>
</comment>
<dbReference type="Proteomes" id="UP000485880">
    <property type="component" value="Unassembled WGS sequence"/>
</dbReference>
<comment type="subcellular location">
    <subcellularLocation>
        <location evidence="1">Membrane</location>
        <topology evidence="1">Single-pass membrane protein</topology>
    </subcellularLocation>
</comment>
<comment type="caution">
    <text evidence="8">The sequence shown here is derived from an EMBL/GenBank/DDBJ whole genome shotgun (WGS) entry which is preliminary data.</text>
</comment>
<keyword evidence="4" id="KW-0472">Membrane</keyword>
<evidence type="ECO:0000256" key="2">
    <source>
        <dbReference type="ARBA" id="ARBA00022692"/>
    </source>
</evidence>
<evidence type="ECO:0000256" key="6">
    <source>
        <dbReference type="SAM" id="MobiDB-lite"/>
    </source>
</evidence>
<dbReference type="SUPFAM" id="SSF46565">
    <property type="entry name" value="Chaperone J-domain"/>
    <property type="match status" value="1"/>
</dbReference>
<evidence type="ECO:0000313" key="9">
    <source>
        <dbReference type="Proteomes" id="UP000485880"/>
    </source>
</evidence>
<organism evidence="8 9">
    <name type="scientific">Methylocella tundrae</name>
    <dbReference type="NCBI Taxonomy" id="227605"/>
    <lineage>
        <taxon>Bacteria</taxon>
        <taxon>Pseudomonadati</taxon>
        <taxon>Pseudomonadota</taxon>
        <taxon>Alphaproteobacteria</taxon>
        <taxon>Hyphomicrobiales</taxon>
        <taxon>Beijerinckiaceae</taxon>
        <taxon>Methylocella</taxon>
    </lineage>
</organism>
<dbReference type="PANTHER" id="PTHR12763:SF28">
    <property type="entry name" value="GEO10507P1-RELATED"/>
    <property type="match status" value="1"/>
</dbReference>
<dbReference type="Pfam" id="PF00226">
    <property type="entry name" value="DnaJ"/>
    <property type="match status" value="1"/>
</dbReference>
<keyword evidence="9" id="KW-1185">Reference proteome</keyword>